<feature type="non-terminal residue" evidence="1">
    <location>
        <position position="85"/>
    </location>
</feature>
<dbReference type="AlphaFoldDB" id="A0A316VKS8"/>
<dbReference type="RefSeq" id="XP_025358166.1">
    <property type="nucleotide sequence ID" value="XM_025496034.1"/>
</dbReference>
<dbReference type="PANTHER" id="PTHR28139:SF1">
    <property type="entry name" value="UPF0768 PROTEIN YBL029C-A"/>
    <property type="match status" value="1"/>
</dbReference>
<dbReference type="EMBL" id="KZ819602">
    <property type="protein sequence ID" value="PWN37864.1"/>
    <property type="molecule type" value="Genomic_DNA"/>
</dbReference>
<dbReference type="GeneID" id="37017815"/>
<dbReference type="PANTHER" id="PTHR28139">
    <property type="entry name" value="UPF0768 PROTEIN YBL029C-A"/>
    <property type="match status" value="1"/>
</dbReference>
<reference evidence="1 2" key="1">
    <citation type="journal article" date="2018" name="Mol. Biol. Evol.">
        <title>Broad Genomic Sampling Reveals a Smut Pathogenic Ancestry of the Fungal Clade Ustilaginomycotina.</title>
        <authorList>
            <person name="Kijpornyongpan T."/>
            <person name="Mondo S.J."/>
            <person name="Barry K."/>
            <person name="Sandor L."/>
            <person name="Lee J."/>
            <person name="Lipzen A."/>
            <person name="Pangilinan J."/>
            <person name="LaButti K."/>
            <person name="Hainaut M."/>
            <person name="Henrissat B."/>
            <person name="Grigoriev I.V."/>
            <person name="Spatafora J.W."/>
            <person name="Aime M.C."/>
        </authorList>
    </citation>
    <scope>NUCLEOTIDE SEQUENCE [LARGE SCALE GENOMIC DNA]</scope>
    <source>
        <strain evidence="1 2">MCA 3882</strain>
    </source>
</reference>
<dbReference type="STRING" id="1280837.A0A316VKS8"/>
<feature type="non-terminal residue" evidence="1">
    <location>
        <position position="1"/>
    </location>
</feature>
<accession>A0A316VKS8</accession>
<keyword evidence="2" id="KW-1185">Reference proteome</keyword>
<dbReference type="InParanoid" id="A0A316VKS8"/>
<dbReference type="Proteomes" id="UP000245771">
    <property type="component" value="Unassembled WGS sequence"/>
</dbReference>
<evidence type="ECO:0000313" key="2">
    <source>
        <dbReference type="Proteomes" id="UP000245771"/>
    </source>
</evidence>
<organism evidence="1 2">
    <name type="scientific">Meira miltonrushii</name>
    <dbReference type="NCBI Taxonomy" id="1280837"/>
    <lineage>
        <taxon>Eukaryota</taxon>
        <taxon>Fungi</taxon>
        <taxon>Dikarya</taxon>
        <taxon>Basidiomycota</taxon>
        <taxon>Ustilaginomycotina</taxon>
        <taxon>Exobasidiomycetes</taxon>
        <taxon>Exobasidiales</taxon>
        <taxon>Brachybasidiaceae</taxon>
        <taxon>Meira</taxon>
    </lineage>
</organism>
<sequence>FCIPIIFGCPTKIKQEGGGQAHVCPRCHNAQVVTGKSRTWFEVCWIPLIPFKAKHIYICGICQWQAPQDGQYQPQVAGQPGYAQP</sequence>
<dbReference type="OrthoDB" id="5545479at2759"/>
<proteinExistence type="predicted"/>
<evidence type="ECO:0008006" key="3">
    <source>
        <dbReference type="Google" id="ProtNLM"/>
    </source>
</evidence>
<evidence type="ECO:0000313" key="1">
    <source>
        <dbReference type="EMBL" id="PWN37864.1"/>
    </source>
</evidence>
<protein>
    <recommendedName>
        <fullName evidence="3">Zinc-ribbon 15 domain-containing protein</fullName>
    </recommendedName>
</protein>
<name>A0A316VKS8_9BASI</name>
<gene>
    <name evidence="1" type="ORF">FA14DRAFT_114134</name>
</gene>